<protein>
    <submittedName>
        <fullName evidence="1">Uncharacterized protein</fullName>
    </submittedName>
</protein>
<organism evidence="1 2">
    <name type="scientific">Megalops atlanticus</name>
    <name type="common">Tarpon</name>
    <name type="synonym">Clupea gigantea</name>
    <dbReference type="NCBI Taxonomy" id="7932"/>
    <lineage>
        <taxon>Eukaryota</taxon>
        <taxon>Metazoa</taxon>
        <taxon>Chordata</taxon>
        <taxon>Craniata</taxon>
        <taxon>Vertebrata</taxon>
        <taxon>Euteleostomi</taxon>
        <taxon>Actinopterygii</taxon>
        <taxon>Neopterygii</taxon>
        <taxon>Teleostei</taxon>
        <taxon>Elopiformes</taxon>
        <taxon>Megalopidae</taxon>
        <taxon>Megalops</taxon>
    </lineage>
</organism>
<reference evidence="1" key="1">
    <citation type="submission" date="2021-01" db="EMBL/GenBank/DDBJ databases">
        <authorList>
            <person name="Zahm M."/>
            <person name="Roques C."/>
            <person name="Cabau C."/>
            <person name="Klopp C."/>
            <person name="Donnadieu C."/>
            <person name="Jouanno E."/>
            <person name="Lampietro C."/>
            <person name="Louis A."/>
            <person name="Herpin A."/>
            <person name="Echchiki A."/>
            <person name="Berthelot C."/>
            <person name="Parey E."/>
            <person name="Roest-Crollius H."/>
            <person name="Braasch I."/>
            <person name="Postlethwait J."/>
            <person name="Bobe J."/>
            <person name="Montfort J."/>
            <person name="Bouchez O."/>
            <person name="Begum T."/>
            <person name="Mejri S."/>
            <person name="Adams A."/>
            <person name="Chen W.-J."/>
            <person name="Guiguen Y."/>
        </authorList>
    </citation>
    <scope>NUCLEOTIDE SEQUENCE</scope>
    <source>
        <strain evidence="1">YG-15Mar2019-1</strain>
        <tissue evidence="1">Brain</tissue>
    </source>
</reference>
<dbReference type="Proteomes" id="UP001046870">
    <property type="component" value="Chromosome 7"/>
</dbReference>
<dbReference type="EMBL" id="JAFDVH010000007">
    <property type="protein sequence ID" value="KAG7473893.1"/>
    <property type="molecule type" value="Genomic_DNA"/>
</dbReference>
<evidence type="ECO:0000313" key="2">
    <source>
        <dbReference type="Proteomes" id="UP001046870"/>
    </source>
</evidence>
<evidence type="ECO:0000313" key="1">
    <source>
        <dbReference type="EMBL" id="KAG7473893.1"/>
    </source>
</evidence>
<accession>A0A9D3Q2T5</accession>
<comment type="caution">
    <text evidence="1">The sequence shown here is derived from an EMBL/GenBank/DDBJ whole genome shotgun (WGS) entry which is preliminary data.</text>
</comment>
<name>A0A9D3Q2T5_MEGAT</name>
<sequence>MLLRKLAVETINLSHKTGIHRPGKMHRAELLLCTPHASVCHSIPDLRWSLASAFPAGSEQGCGCFSSPSGPLPPYIGAAKSHTGQVLRFSWGGG</sequence>
<keyword evidence="2" id="KW-1185">Reference proteome</keyword>
<proteinExistence type="predicted"/>
<gene>
    <name evidence="1" type="ORF">MATL_G00100670</name>
</gene>
<dbReference type="AlphaFoldDB" id="A0A9D3Q2T5"/>